<dbReference type="OrthoDB" id="3172249at2"/>
<sequence length="96" mass="10410">MKRCGVAKKVAAGQANDPIDHVGTLCEFLSFLCLVNAKTVRPGEGARIEESDFGDYFVAHFAPYARWCAAQISRYTSEPFYGGLGLLLGYAAMIDA</sequence>
<gene>
    <name evidence="1" type="ORF">DMP05_09255</name>
</gene>
<reference evidence="2" key="1">
    <citation type="submission" date="2018-05" db="EMBL/GenBank/DDBJ databases">
        <title>Genome Sequencing of selected type strains of the family Eggerthellaceae.</title>
        <authorList>
            <person name="Danylec N."/>
            <person name="Stoll D.A."/>
            <person name="Doetsch A."/>
            <person name="Huch M."/>
        </authorList>
    </citation>
    <scope>NUCLEOTIDE SEQUENCE [LARGE SCALE GENOMIC DNA]</scope>
    <source>
        <strain evidence="2">DSM 22006</strain>
    </source>
</reference>
<keyword evidence="2" id="KW-1185">Reference proteome</keyword>
<accession>A0A3N0I8L6</accession>
<dbReference type="Proteomes" id="UP000271472">
    <property type="component" value="Unassembled WGS sequence"/>
</dbReference>
<dbReference type="EMBL" id="QIBZ01000022">
    <property type="protein sequence ID" value="RNM32946.1"/>
    <property type="molecule type" value="Genomic_DNA"/>
</dbReference>
<name>A0A3N0I8L6_9ACTN</name>
<dbReference type="SUPFAM" id="SSF89155">
    <property type="entry name" value="TorD-like"/>
    <property type="match status" value="1"/>
</dbReference>
<protein>
    <submittedName>
        <fullName evidence="1">Uncharacterized protein</fullName>
    </submittedName>
</protein>
<dbReference type="InterPro" id="IPR036411">
    <property type="entry name" value="TorD-like_sf"/>
</dbReference>
<evidence type="ECO:0000313" key="2">
    <source>
        <dbReference type="Proteomes" id="UP000271472"/>
    </source>
</evidence>
<dbReference type="Gene3D" id="1.10.3480.10">
    <property type="entry name" value="TorD-like"/>
    <property type="match status" value="1"/>
</dbReference>
<evidence type="ECO:0000313" key="1">
    <source>
        <dbReference type="EMBL" id="RNM32946.1"/>
    </source>
</evidence>
<proteinExistence type="predicted"/>
<comment type="caution">
    <text evidence="1">The sequence shown here is derived from an EMBL/GenBank/DDBJ whole genome shotgun (WGS) entry which is preliminary data.</text>
</comment>
<organism evidence="1 2">
    <name type="scientific">Slackia isoflavoniconvertens</name>
    <dbReference type="NCBI Taxonomy" id="572010"/>
    <lineage>
        <taxon>Bacteria</taxon>
        <taxon>Bacillati</taxon>
        <taxon>Actinomycetota</taxon>
        <taxon>Coriobacteriia</taxon>
        <taxon>Eggerthellales</taxon>
        <taxon>Eggerthellaceae</taxon>
        <taxon>Slackia</taxon>
    </lineage>
</organism>
<dbReference type="AlphaFoldDB" id="A0A3N0I8L6"/>